<accession>A0A918TLT9</accession>
<organism evidence="1 2">
    <name type="scientific">Roseibacillus persicicus</name>
    <dbReference type="NCBI Taxonomy" id="454148"/>
    <lineage>
        <taxon>Bacteria</taxon>
        <taxon>Pseudomonadati</taxon>
        <taxon>Verrucomicrobiota</taxon>
        <taxon>Verrucomicrobiia</taxon>
        <taxon>Verrucomicrobiales</taxon>
        <taxon>Verrucomicrobiaceae</taxon>
        <taxon>Roseibacillus</taxon>
    </lineage>
</organism>
<evidence type="ECO:0000313" key="2">
    <source>
        <dbReference type="Proteomes" id="UP000644507"/>
    </source>
</evidence>
<evidence type="ECO:0000313" key="1">
    <source>
        <dbReference type="EMBL" id="GHC51641.1"/>
    </source>
</evidence>
<dbReference type="RefSeq" id="WP_189569537.1">
    <property type="nucleotide sequence ID" value="NZ_BMXI01000006.1"/>
</dbReference>
<dbReference type="AlphaFoldDB" id="A0A918TLT9"/>
<dbReference type="InterPro" id="IPR009921">
    <property type="entry name" value="YehS-like"/>
</dbReference>
<dbReference type="PANTHER" id="PTHR37805:SF1">
    <property type="entry name" value="CYTOPLASMIC PROTEIN"/>
    <property type="match status" value="1"/>
</dbReference>
<proteinExistence type="predicted"/>
<keyword evidence="2" id="KW-1185">Reference proteome</keyword>
<dbReference type="Proteomes" id="UP000644507">
    <property type="component" value="Unassembled WGS sequence"/>
</dbReference>
<dbReference type="Pfam" id="PF07308">
    <property type="entry name" value="DUF1456"/>
    <property type="match status" value="2"/>
</dbReference>
<protein>
    <recommendedName>
        <fullName evidence="3">DUF1456 domain-containing protein</fullName>
    </recommendedName>
</protein>
<sequence length="159" mass="18344">MTKNDILRRLRYALQINDGQMAEIIGLTGEKVEAAQVSAWTKGETDKGYEELSDRMLCRFLDGLIIQKRGPRPDGSVAAPLEFLSNNEVLRKLRIAFEYRDEDMNKVFERVEFVVTKAELSSFFRKEGHRNYRKCPEQVLRKFLQGLSKGVGQPEEEKS</sequence>
<dbReference type="PANTHER" id="PTHR37805">
    <property type="entry name" value="CYTOPLASMIC PROTEIN-RELATED"/>
    <property type="match status" value="1"/>
</dbReference>
<comment type="caution">
    <text evidence="1">The sequence shown here is derived from an EMBL/GenBank/DDBJ whole genome shotgun (WGS) entry which is preliminary data.</text>
</comment>
<gene>
    <name evidence="1" type="ORF">GCM10007100_17340</name>
</gene>
<name>A0A918TLT9_9BACT</name>
<evidence type="ECO:0008006" key="3">
    <source>
        <dbReference type="Google" id="ProtNLM"/>
    </source>
</evidence>
<reference evidence="1" key="2">
    <citation type="submission" date="2020-09" db="EMBL/GenBank/DDBJ databases">
        <authorList>
            <person name="Sun Q."/>
            <person name="Kim S."/>
        </authorList>
    </citation>
    <scope>NUCLEOTIDE SEQUENCE</scope>
    <source>
        <strain evidence="1">KCTC 12988</strain>
    </source>
</reference>
<dbReference type="EMBL" id="BMXI01000006">
    <property type="protein sequence ID" value="GHC51641.1"/>
    <property type="molecule type" value="Genomic_DNA"/>
</dbReference>
<reference evidence="1" key="1">
    <citation type="journal article" date="2014" name="Int. J. Syst. Evol. Microbiol.">
        <title>Complete genome sequence of Corynebacterium casei LMG S-19264T (=DSM 44701T), isolated from a smear-ripened cheese.</title>
        <authorList>
            <consortium name="US DOE Joint Genome Institute (JGI-PGF)"/>
            <person name="Walter F."/>
            <person name="Albersmeier A."/>
            <person name="Kalinowski J."/>
            <person name="Ruckert C."/>
        </authorList>
    </citation>
    <scope>NUCLEOTIDE SEQUENCE</scope>
    <source>
        <strain evidence="1">KCTC 12988</strain>
    </source>
</reference>